<evidence type="ECO:0000313" key="3">
    <source>
        <dbReference type="Proteomes" id="UP001525961"/>
    </source>
</evidence>
<sequence>MTIAPLVCDERLLEMGEMGEMGKQGKQKFPHPLYLDGGPPHPPHLDGGPPHLPHPPQSPSQSPTLAARLEATNCPI</sequence>
<dbReference type="Proteomes" id="UP001525961">
    <property type="component" value="Unassembled WGS sequence"/>
</dbReference>
<keyword evidence="3" id="KW-1185">Reference proteome</keyword>
<reference evidence="2 3" key="1">
    <citation type="journal article" date="2022" name="Front. Microbiol.">
        <title>High genomic differentiation and limited gene flow indicate recent cryptic speciation within the genus Laspinema (cyanobacteria).</title>
        <authorList>
            <person name="Stanojkovic A."/>
            <person name="Skoupy S."/>
            <person name="Skaloud P."/>
            <person name="Dvorak P."/>
        </authorList>
    </citation>
    <scope>NUCLEOTIDE SEQUENCE [LARGE SCALE GENOMIC DNA]</scope>
    <source>
        <strain evidence="2 3">D3b</strain>
    </source>
</reference>
<organism evidence="2 3">
    <name type="scientific">Laspinema olomoucense D3b</name>
    <dbReference type="NCBI Taxonomy" id="2953688"/>
    <lineage>
        <taxon>Bacteria</taxon>
        <taxon>Bacillati</taxon>
        <taxon>Cyanobacteriota</taxon>
        <taxon>Cyanophyceae</taxon>
        <taxon>Oscillatoriophycideae</taxon>
        <taxon>Oscillatoriales</taxon>
        <taxon>Laspinemataceae</taxon>
        <taxon>Laspinema</taxon>
        <taxon>Laspinema olomoucense</taxon>
    </lineage>
</organism>
<feature type="region of interest" description="Disordered" evidence="1">
    <location>
        <begin position="18"/>
        <end position="65"/>
    </location>
</feature>
<accession>A0ABT2N613</accession>
<evidence type="ECO:0000256" key="1">
    <source>
        <dbReference type="SAM" id="MobiDB-lite"/>
    </source>
</evidence>
<dbReference type="EMBL" id="JAMXFA010000010">
    <property type="protein sequence ID" value="MCT7977911.1"/>
    <property type="molecule type" value="Genomic_DNA"/>
</dbReference>
<protein>
    <submittedName>
        <fullName evidence="2">Uncharacterized protein</fullName>
    </submittedName>
</protein>
<comment type="caution">
    <text evidence="2">The sequence shown here is derived from an EMBL/GenBank/DDBJ whole genome shotgun (WGS) entry which is preliminary data.</text>
</comment>
<dbReference type="RefSeq" id="WP_261196789.1">
    <property type="nucleotide sequence ID" value="NZ_JAMXFA010000010.1"/>
</dbReference>
<name>A0ABT2N613_9CYAN</name>
<evidence type="ECO:0000313" key="2">
    <source>
        <dbReference type="EMBL" id="MCT7977911.1"/>
    </source>
</evidence>
<gene>
    <name evidence="2" type="ORF">NG792_09355</name>
</gene>
<proteinExistence type="predicted"/>